<dbReference type="SUPFAM" id="SSF82704">
    <property type="entry name" value="AlbA-like"/>
    <property type="match status" value="1"/>
</dbReference>
<comment type="caution">
    <text evidence="4">The sequence shown here is derived from an EMBL/GenBank/DDBJ whole genome shotgun (WGS) entry which is preliminary data.</text>
</comment>
<evidence type="ECO:0000256" key="2">
    <source>
        <dbReference type="SAM" id="Phobius"/>
    </source>
</evidence>
<dbReference type="Proteomes" id="UP001237642">
    <property type="component" value="Unassembled WGS sequence"/>
</dbReference>
<organism evidence="4 5">
    <name type="scientific">Heracleum sosnowskyi</name>
    <dbReference type="NCBI Taxonomy" id="360622"/>
    <lineage>
        <taxon>Eukaryota</taxon>
        <taxon>Viridiplantae</taxon>
        <taxon>Streptophyta</taxon>
        <taxon>Embryophyta</taxon>
        <taxon>Tracheophyta</taxon>
        <taxon>Spermatophyta</taxon>
        <taxon>Magnoliopsida</taxon>
        <taxon>eudicotyledons</taxon>
        <taxon>Gunneridae</taxon>
        <taxon>Pentapetalae</taxon>
        <taxon>asterids</taxon>
        <taxon>campanulids</taxon>
        <taxon>Apiales</taxon>
        <taxon>Apiaceae</taxon>
        <taxon>Apioideae</taxon>
        <taxon>apioid superclade</taxon>
        <taxon>Tordylieae</taxon>
        <taxon>Tordyliinae</taxon>
        <taxon>Heracleum</taxon>
    </lineage>
</organism>
<dbReference type="Gene3D" id="3.30.110.20">
    <property type="entry name" value="Alba-like domain"/>
    <property type="match status" value="1"/>
</dbReference>
<dbReference type="GO" id="GO:0003676">
    <property type="term" value="F:nucleic acid binding"/>
    <property type="evidence" value="ECO:0007669"/>
    <property type="project" value="InterPro"/>
</dbReference>
<feature type="transmembrane region" description="Helical" evidence="2">
    <location>
        <begin position="9"/>
        <end position="26"/>
    </location>
</feature>
<dbReference type="FunFam" id="3.30.110.20:FF:000003">
    <property type="entry name" value="DNA/RNA-binding protein Alba 1"/>
    <property type="match status" value="1"/>
</dbReference>
<feature type="compositionally biased region" description="Basic residues" evidence="1">
    <location>
        <begin position="474"/>
        <end position="489"/>
    </location>
</feature>
<accession>A0AAD8MX93</accession>
<evidence type="ECO:0000313" key="4">
    <source>
        <dbReference type="EMBL" id="KAK1388576.1"/>
    </source>
</evidence>
<keyword evidence="2" id="KW-0812">Transmembrane</keyword>
<protein>
    <submittedName>
        <fullName evidence="4">Alba domain-containing protein</fullName>
    </submittedName>
</protein>
<gene>
    <name evidence="4" type="ORF">POM88_016754</name>
</gene>
<dbReference type="PANTHER" id="PTHR33875">
    <property type="entry name" value="OS09G0542200 PROTEIN"/>
    <property type="match status" value="1"/>
</dbReference>
<evidence type="ECO:0000256" key="1">
    <source>
        <dbReference type="SAM" id="MobiDB-lite"/>
    </source>
</evidence>
<dbReference type="AlphaFoldDB" id="A0AAD8MX93"/>
<keyword evidence="2" id="KW-1133">Transmembrane helix</keyword>
<evidence type="ECO:0000259" key="3">
    <source>
        <dbReference type="Pfam" id="PF01918"/>
    </source>
</evidence>
<feature type="compositionally biased region" description="Basic residues" evidence="1">
    <location>
        <begin position="431"/>
        <end position="444"/>
    </location>
</feature>
<proteinExistence type="predicted"/>
<feature type="region of interest" description="Disordered" evidence="1">
    <location>
        <begin position="383"/>
        <end position="503"/>
    </location>
</feature>
<reference evidence="4" key="1">
    <citation type="submission" date="2023-02" db="EMBL/GenBank/DDBJ databases">
        <title>Genome of toxic invasive species Heracleum sosnowskyi carries increased number of genes despite the absence of recent whole-genome duplications.</title>
        <authorList>
            <person name="Schelkunov M."/>
            <person name="Shtratnikova V."/>
            <person name="Makarenko M."/>
            <person name="Klepikova A."/>
            <person name="Omelchenko D."/>
            <person name="Novikova G."/>
            <person name="Obukhova E."/>
            <person name="Bogdanov V."/>
            <person name="Penin A."/>
            <person name="Logacheva M."/>
        </authorList>
    </citation>
    <scope>NUCLEOTIDE SEQUENCE</scope>
    <source>
        <strain evidence="4">Hsosn_3</strain>
        <tissue evidence="4">Leaf</tissue>
    </source>
</reference>
<dbReference type="InterPro" id="IPR036249">
    <property type="entry name" value="Thioredoxin-like_sf"/>
</dbReference>
<dbReference type="Pfam" id="PF01918">
    <property type="entry name" value="Alba"/>
    <property type="match status" value="1"/>
</dbReference>
<dbReference type="InterPro" id="IPR036882">
    <property type="entry name" value="Alba-like_dom_sf"/>
</dbReference>
<dbReference type="Gene3D" id="3.40.30.10">
    <property type="entry name" value="Glutaredoxin"/>
    <property type="match status" value="1"/>
</dbReference>
<reference evidence="4" key="2">
    <citation type="submission" date="2023-05" db="EMBL/GenBank/DDBJ databases">
        <authorList>
            <person name="Schelkunov M.I."/>
        </authorList>
    </citation>
    <scope>NUCLEOTIDE SEQUENCE</scope>
    <source>
        <strain evidence="4">Hsosn_3</strain>
        <tissue evidence="4">Leaf</tissue>
    </source>
</reference>
<dbReference type="InterPro" id="IPR002775">
    <property type="entry name" value="DNA/RNA-bd_Alba-like"/>
</dbReference>
<dbReference type="CDD" id="cd02972">
    <property type="entry name" value="DsbA_family"/>
    <property type="match status" value="1"/>
</dbReference>
<name>A0AAD8MX93_9APIA</name>
<dbReference type="SUPFAM" id="SSF52833">
    <property type="entry name" value="Thioredoxin-like"/>
    <property type="match status" value="1"/>
</dbReference>
<feature type="domain" description="DNA/RNA-binding protein Alba-like" evidence="3">
    <location>
        <begin position="264"/>
        <end position="327"/>
    </location>
</feature>
<evidence type="ECO:0000313" key="5">
    <source>
        <dbReference type="Proteomes" id="UP001237642"/>
    </source>
</evidence>
<sequence length="503" mass="55905">MATSKHSKVNIPIVLLNIIIILLLLVEIDEAQVSIPARFDGFVYSSPEGPDFISIQAFLDPVCPDSRDSWLPLKQLVHHYSSSILLIVHPFPLPYHDNAFITSRALHVVDKINSSATFSLLEKFFEYQERFYNAQTFNLPRASVVDLIAKFASEATGLSLSAIEDGFVDSTSDQATRISFKYGCSRGVFGAPFFFVNGFVLPNPGSPVNYKTWRSIIDPLLDKREIQRQDFTTTPLSELYLSLSKMDRYQKMERPREEKAIDENEIRITSQGRMRGYITYAMTMLQDKGSSVIVFKAMGRAINKTVTIVELIKRRIAGLHQVTSIGSIDITDTWEPLEEGLLPLETTRHVSMITITLSKEELDTSAAGYQPPLPADQVKVPEFENEGEGSPTNQGRGRGGRGRGRPRAVSGNGFLELDDGGWDRPQGFYRGRGRGRGRNFRGRGRGGYSGPQMDVQHDSGDGYNQEAVPVQGRGRGRGRGRGYRGRGRGSRSNGPIYAAGGEE</sequence>
<keyword evidence="2" id="KW-0472">Membrane</keyword>
<keyword evidence="5" id="KW-1185">Reference proteome</keyword>
<dbReference type="PANTHER" id="PTHR33875:SF2">
    <property type="entry name" value="ACR183CP"/>
    <property type="match status" value="1"/>
</dbReference>
<dbReference type="EMBL" id="JAUIZM010000004">
    <property type="protein sequence ID" value="KAK1388576.1"/>
    <property type="molecule type" value="Genomic_DNA"/>
</dbReference>